<name>A0ABU6S7M6_9FABA</name>
<evidence type="ECO:0000256" key="1">
    <source>
        <dbReference type="ARBA" id="ARBA00022441"/>
    </source>
</evidence>
<evidence type="ECO:0000313" key="3">
    <source>
        <dbReference type="EMBL" id="MED6132279.1"/>
    </source>
</evidence>
<evidence type="ECO:0000256" key="2">
    <source>
        <dbReference type="ARBA" id="ARBA00022737"/>
    </source>
</evidence>
<dbReference type="InterPro" id="IPR052439">
    <property type="entry name" value="F-box/Kelch-repeat"/>
</dbReference>
<keyword evidence="1" id="KW-0880">Kelch repeat</keyword>
<protein>
    <submittedName>
        <fullName evidence="3">Uncharacterized protein</fullName>
    </submittedName>
</protein>
<proteinExistence type="predicted"/>
<comment type="caution">
    <text evidence="3">The sequence shown here is derived from an EMBL/GenBank/DDBJ whole genome shotgun (WGS) entry which is preliminary data.</text>
</comment>
<dbReference type="Pfam" id="PF01344">
    <property type="entry name" value="Kelch_1"/>
    <property type="match status" value="2"/>
</dbReference>
<dbReference type="Proteomes" id="UP001341840">
    <property type="component" value="Unassembled WGS sequence"/>
</dbReference>
<dbReference type="SMART" id="SM00612">
    <property type="entry name" value="Kelch"/>
    <property type="match status" value="2"/>
</dbReference>
<accession>A0ABU6S7M6</accession>
<gene>
    <name evidence="3" type="ORF">PIB30_017546</name>
</gene>
<organism evidence="3 4">
    <name type="scientific">Stylosanthes scabra</name>
    <dbReference type="NCBI Taxonomy" id="79078"/>
    <lineage>
        <taxon>Eukaryota</taxon>
        <taxon>Viridiplantae</taxon>
        <taxon>Streptophyta</taxon>
        <taxon>Embryophyta</taxon>
        <taxon>Tracheophyta</taxon>
        <taxon>Spermatophyta</taxon>
        <taxon>Magnoliopsida</taxon>
        <taxon>eudicotyledons</taxon>
        <taxon>Gunneridae</taxon>
        <taxon>Pentapetalae</taxon>
        <taxon>rosids</taxon>
        <taxon>fabids</taxon>
        <taxon>Fabales</taxon>
        <taxon>Fabaceae</taxon>
        <taxon>Papilionoideae</taxon>
        <taxon>50 kb inversion clade</taxon>
        <taxon>dalbergioids sensu lato</taxon>
        <taxon>Dalbergieae</taxon>
        <taxon>Pterocarpus clade</taxon>
        <taxon>Stylosanthes</taxon>
    </lineage>
</organism>
<reference evidence="3 4" key="1">
    <citation type="journal article" date="2023" name="Plants (Basel)">
        <title>Bridging the Gap: Combining Genomics and Transcriptomics Approaches to Understand Stylosanthes scabra, an Orphan Legume from the Brazilian Caatinga.</title>
        <authorList>
            <person name="Ferreira-Neto J.R.C."/>
            <person name="da Silva M.D."/>
            <person name="Binneck E."/>
            <person name="de Melo N.F."/>
            <person name="da Silva R.H."/>
            <person name="de Melo A.L.T.M."/>
            <person name="Pandolfi V."/>
            <person name="Bustamante F.O."/>
            <person name="Brasileiro-Vidal A.C."/>
            <person name="Benko-Iseppon A.M."/>
        </authorList>
    </citation>
    <scope>NUCLEOTIDE SEQUENCE [LARGE SCALE GENOMIC DNA]</scope>
    <source>
        <tissue evidence="3">Leaves</tissue>
    </source>
</reference>
<keyword evidence="4" id="KW-1185">Reference proteome</keyword>
<dbReference type="Gene3D" id="2.120.10.80">
    <property type="entry name" value="Kelch-type beta propeller"/>
    <property type="match status" value="1"/>
</dbReference>
<keyword evidence="2" id="KW-0677">Repeat</keyword>
<dbReference type="EMBL" id="JASCZI010060466">
    <property type="protein sequence ID" value="MED6132279.1"/>
    <property type="molecule type" value="Genomic_DNA"/>
</dbReference>
<sequence length="414" mass="46236">MPNRKPFPLWSFVGDICFCCQNPSPEKMRVLEFSQPNNISGNNSSSDSSEEKPQDTDYKIVPCLSDELETLILARFPIPEHWKICCLNKKFLAFIENGEVFRIRREIGLKEPAVFITSGENNWWAFNSTFNSFKKLPMIPSDFSFVLGDKESFTAGTNLFVSGKEIEGTVVWGFELATKKWFKAPNMINPRCLFASATSGVIAYVAGGIETTTCQEVLSSSEKYNSESRSWERLPEMIVKRKSCSGCFMDNRFYVIGGQDENKNYLVSGEFFDQETNTWNLIPGMLKDIITPMSSSYNSPSPSPPLVAVASNELYTLDASSNELKVYLKGSNSWKTLGPVPVRADAVGGWGVAFKSLGNQLLVIGGDAGSSWEQDLTIYTCCPDPRVEKLKWRRIVCGSTNLNPFIRNCAVMLA</sequence>
<dbReference type="SUPFAM" id="SSF117281">
    <property type="entry name" value="Kelch motif"/>
    <property type="match status" value="1"/>
</dbReference>
<dbReference type="PANTHER" id="PTHR46122:SF5">
    <property type="entry name" value="F-BOX DOMAIN-CONTAINING PROTEIN"/>
    <property type="match status" value="1"/>
</dbReference>
<dbReference type="PANTHER" id="PTHR46122">
    <property type="entry name" value="GALACTOSE OXIDASE/KELCH REPEAT PROTEIN-RELATED"/>
    <property type="match status" value="1"/>
</dbReference>
<evidence type="ECO:0000313" key="4">
    <source>
        <dbReference type="Proteomes" id="UP001341840"/>
    </source>
</evidence>
<dbReference type="InterPro" id="IPR015915">
    <property type="entry name" value="Kelch-typ_b-propeller"/>
</dbReference>
<dbReference type="InterPro" id="IPR006652">
    <property type="entry name" value="Kelch_1"/>
</dbReference>